<dbReference type="Proteomes" id="UP000003527">
    <property type="component" value="Unassembled WGS sequence"/>
</dbReference>
<keyword evidence="2" id="KW-0436">Ligase</keyword>
<gene>
    <name evidence="9" type="ORF">HMPREF9624_01444</name>
</gene>
<evidence type="ECO:0000256" key="7">
    <source>
        <dbReference type="SAM" id="MobiDB-lite"/>
    </source>
</evidence>
<evidence type="ECO:0000313" key="9">
    <source>
        <dbReference type="EMBL" id="EHL09403.1"/>
    </source>
</evidence>
<feature type="domain" description="Mur ligase central" evidence="8">
    <location>
        <begin position="51"/>
        <end position="279"/>
    </location>
</feature>
<keyword evidence="5" id="KW-0067">ATP-binding</keyword>
<reference evidence="9 10" key="1">
    <citation type="submission" date="2011-08" db="EMBL/GenBank/DDBJ databases">
        <title>The Genome Sequence of Oribacterium sp. ACB7.</title>
        <authorList>
            <consortium name="The Broad Institute Genome Sequencing Platform"/>
            <person name="Earl A."/>
            <person name="Ward D."/>
            <person name="Feldgarden M."/>
            <person name="Gevers D."/>
            <person name="Sizova M."/>
            <person name="Hazen A."/>
            <person name="Epstein S."/>
            <person name="Young S.K."/>
            <person name="Zeng Q."/>
            <person name="Gargeya S."/>
            <person name="Fitzgerald M."/>
            <person name="Haas B."/>
            <person name="Abouelleil A."/>
            <person name="Alvarado L."/>
            <person name="Arachchi H.M."/>
            <person name="Berlin A."/>
            <person name="Brown A."/>
            <person name="Chapman S.B."/>
            <person name="Chen Z."/>
            <person name="Dunbar C."/>
            <person name="Freedman E."/>
            <person name="Gearin G."/>
            <person name="Gellesch M."/>
            <person name="Goldberg J."/>
            <person name="Griggs A."/>
            <person name="Gujja S."/>
            <person name="Heiman D."/>
            <person name="Howarth C."/>
            <person name="Larson L."/>
            <person name="Lui A."/>
            <person name="MacDonald P.J.P."/>
            <person name="Montmayeur A."/>
            <person name="Murphy C."/>
            <person name="Neiman D."/>
            <person name="Pearson M."/>
            <person name="Priest M."/>
            <person name="Roberts A."/>
            <person name="Saif S."/>
            <person name="Shea T."/>
            <person name="Shenoy N."/>
            <person name="Sisk P."/>
            <person name="Stolte C."/>
            <person name="Sykes S."/>
            <person name="Wortman J."/>
            <person name="Nusbaum C."/>
            <person name="Birren B."/>
        </authorList>
    </citation>
    <scope>NUCLEOTIDE SEQUENCE [LARGE SCALE GENOMIC DNA]</scope>
    <source>
        <strain evidence="9 10">ACB7</strain>
    </source>
</reference>
<evidence type="ECO:0000256" key="5">
    <source>
        <dbReference type="ARBA" id="ARBA00022840"/>
    </source>
</evidence>
<keyword evidence="4" id="KW-0547">Nucleotide-binding</keyword>
<dbReference type="GO" id="GO:0005737">
    <property type="term" value="C:cytoplasm"/>
    <property type="evidence" value="ECO:0007669"/>
    <property type="project" value="TreeGrafter"/>
</dbReference>
<dbReference type="PANTHER" id="PTHR11136">
    <property type="entry name" value="FOLYLPOLYGLUTAMATE SYNTHASE-RELATED"/>
    <property type="match status" value="1"/>
</dbReference>
<sequence>MNRKEAEDFVYSSYLRAEKYHVYEEKDVERRHPEFTRELLQKKSGTPAAIVTGSKGKGSVSKMIAEILQTKFTVGLMTSPHIEDFCERFQVNGEKVSSPLFSMLMEEIRPEIEEIDRKIPKEFSVSPMGIQADFALTWFRSRKTDFNVFECGKGARLDDVNNILHDYAVINSVFLEHRRELGNTIAEIAEDKAHVITGREKAVFVGEQTEEAMAVIEKRAALFSVPLKVYGRDFWEENLRTEQTGIVFDLCIFGKRYRDIRLPLLGDFQAKNCALAMAVSETVFSDLSEKASVVEESMPNTENLPSAESAHSASVKGSKSSCSVMRSKSTEMGKTFEMDAVRRRLSEINWPGRLELISGEPFILLDCCINRISTKAVKAVLAERKIEKPVSIIAIPEDKDYRGVVQEMYPLSESIILTRTHNPHYHFSEKQCERMAEEGIATEWAEDFTEAMKKAEEKGLPIVILGTTSLLPEVKNWQKRIKNS</sequence>
<dbReference type="InterPro" id="IPR013221">
    <property type="entry name" value="Mur_ligase_cen"/>
</dbReference>
<evidence type="ECO:0000256" key="1">
    <source>
        <dbReference type="ARBA" id="ARBA00008276"/>
    </source>
</evidence>
<evidence type="ECO:0000313" key="10">
    <source>
        <dbReference type="Proteomes" id="UP000003527"/>
    </source>
</evidence>
<protein>
    <recommendedName>
        <fullName evidence="8">Mur ligase central domain-containing protein</fullName>
    </recommendedName>
</protein>
<dbReference type="SUPFAM" id="SSF53244">
    <property type="entry name" value="MurD-like peptide ligases, peptide-binding domain"/>
    <property type="match status" value="1"/>
</dbReference>
<evidence type="ECO:0000256" key="2">
    <source>
        <dbReference type="ARBA" id="ARBA00022598"/>
    </source>
</evidence>
<organism evidence="9 10">
    <name type="scientific">Oribacterium asaccharolyticum ACB7</name>
    <dbReference type="NCBI Taxonomy" id="796944"/>
    <lineage>
        <taxon>Bacteria</taxon>
        <taxon>Bacillati</taxon>
        <taxon>Bacillota</taxon>
        <taxon>Clostridia</taxon>
        <taxon>Lachnospirales</taxon>
        <taxon>Lachnospiraceae</taxon>
        <taxon>Oribacterium</taxon>
    </lineage>
</organism>
<dbReference type="AlphaFoldDB" id="G9WX70"/>
<dbReference type="InterPro" id="IPR036565">
    <property type="entry name" value="Mur-like_cat_sf"/>
</dbReference>
<feature type="compositionally biased region" description="Low complexity" evidence="7">
    <location>
        <begin position="309"/>
        <end position="327"/>
    </location>
</feature>
<dbReference type="GO" id="GO:0004326">
    <property type="term" value="F:tetrahydrofolylpolyglutamate synthase activity"/>
    <property type="evidence" value="ECO:0007669"/>
    <property type="project" value="InterPro"/>
</dbReference>
<dbReference type="HOGENOM" id="CLU_015869_1_2_9"/>
<dbReference type="SUPFAM" id="SSF53623">
    <property type="entry name" value="MurD-like peptide ligases, catalytic domain"/>
    <property type="match status" value="1"/>
</dbReference>
<evidence type="ECO:0000256" key="4">
    <source>
        <dbReference type="ARBA" id="ARBA00022741"/>
    </source>
</evidence>
<name>G9WX70_9FIRM</name>
<dbReference type="RefSeq" id="WP_009537212.1">
    <property type="nucleotide sequence ID" value="NZ_JH414505.1"/>
</dbReference>
<evidence type="ECO:0000259" key="8">
    <source>
        <dbReference type="Pfam" id="PF08245"/>
    </source>
</evidence>
<proteinExistence type="inferred from homology"/>
<dbReference type="InterPro" id="IPR001645">
    <property type="entry name" value="Folylpolyglutamate_synth"/>
</dbReference>
<keyword evidence="3" id="KW-0479">Metal-binding</keyword>
<dbReference type="GO" id="GO:0046872">
    <property type="term" value="F:metal ion binding"/>
    <property type="evidence" value="ECO:0007669"/>
    <property type="project" value="UniProtKB-KW"/>
</dbReference>
<dbReference type="PANTHER" id="PTHR11136:SF0">
    <property type="entry name" value="DIHYDROFOLATE SYNTHETASE-RELATED"/>
    <property type="match status" value="1"/>
</dbReference>
<dbReference type="Pfam" id="PF08245">
    <property type="entry name" value="Mur_ligase_M"/>
    <property type="match status" value="1"/>
</dbReference>
<accession>G9WX70</accession>
<comment type="similarity">
    <text evidence="1">Belongs to the folylpolyglutamate synthase family.</text>
</comment>
<keyword evidence="10" id="KW-1185">Reference proteome</keyword>
<dbReference type="Gene3D" id="3.40.1190.10">
    <property type="entry name" value="Mur-like, catalytic domain"/>
    <property type="match status" value="1"/>
</dbReference>
<comment type="caution">
    <text evidence="9">The sequence shown here is derived from an EMBL/GenBank/DDBJ whole genome shotgun (WGS) entry which is preliminary data.</text>
</comment>
<dbReference type="InterPro" id="IPR036615">
    <property type="entry name" value="Mur_ligase_C_dom_sf"/>
</dbReference>
<dbReference type="GO" id="GO:0005524">
    <property type="term" value="F:ATP binding"/>
    <property type="evidence" value="ECO:0007669"/>
    <property type="project" value="UniProtKB-KW"/>
</dbReference>
<feature type="region of interest" description="Disordered" evidence="7">
    <location>
        <begin position="295"/>
        <end position="328"/>
    </location>
</feature>
<dbReference type="GO" id="GO:0008841">
    <property type="term" value="F:dihydrofolate synthase activity"/>
    <property type="evidence" value="ECO:0007669"/>
    <property type="project" value="TreeGrafter"/>
</dbReference>
<dbReference type="PATRIC" id="fig|796944.3.peg.2198"/>
<dbReference type="Gene3D" id="3.90.190.20">
    <property type="entry name" value="Mur ligase, C-terminal domain"/>
    <property type="match status" value="1"/>
</dbReference>
<evidence type="ECO:0000256" key="6">
    <source>
        <dbReference type="ARBA" id="ARBA00022842"/>
    </source>
</evidence>
<keyword evidence="6" id="KW-0460">Magnesium</keyword>
<dbReference type="EMBL" id="AFZD01000021">
    <property type="protein sequence ID" value="EHL09403.1"/>
    <property type="molecule type" value="Genomic_DNA"/>
</dbReference>
<evidence type="ECO:0000256" key="3">
    <source>
        <dbReference type="ARBA" id="ARBA00022723"/>
    </source>
</evidence>